<dbReference type="STRING" id="1184609.KILIM_028_00050"/>
<gene>
    <name evidence="2" type="ORF">KILIM_028_00050</name>
</gene>
<reference evidence="2 3" key="1">
    <citation type="submission" date="2012-08" db="EMBL/GenBank/DDBJ databases">
        <title>Whole genome shotgun sequence of Kineosphaera limosa NBRC 100340.</title>
        <authorList>
            <person name="Yoshida I."/>
            <person name="Isaki S."/>
            <person name="Hosoyama A."/>
            <person name="Tsuchikane K."/>
            <person name="Katsumata H."/>
            <person name="Ando Y."/>
            <person name="Ohji S."/>
            <person name="Hamada M."/>
            <person name="Tamura T."/>
            <person name="Yamazoe A."/>
            <person name="Yamazaki S."/>
            <person name="Fujita N."/>
        </authorList>
    </citation>
    <scope>NUCLEOTIDE SEQUENCE [LARGE SCALE GENOMIC DNA]</scope>
    <source>
        <strain evidence="2 3">NBRC 100340</strain>
    </source>
</reference>
<feature type="transmembrane region" description="Helical" evidence="1">
    <location>
        <begin position="126"/>
        <end position="145"/>
    </location>
</feature>
<accession>K6WPX5</accession>
<keyword evidence="3" id="KW-1185">Reference proteome</keyword>
<keyword evidence="1" id="KW-0812">Transmembrane</keyword>
<dbReference type="AlphaFoldDB" id="K6WPX5"/>
<feature type="transmembrane region" description="Helical" evidence="1">
    <location>
        <begin position="206"/>
        <end position="223"/>
    </location>
</feature>
<sequence>MATDEPSTDSLMLPRRPWRPLVTATAAIGAALMAGAVALGTVPTFLVTGLAMVLLAGGWVLLLGLPSPRGTTAVLAGASLILLGGGVLSQEARTMLLPGAVALAMIVEFVHQLARRDGRPRLVESVSGSITGITLLTSGACVLLLTASPAGVATSVTIFAAVAVASLADVGLRWGGGGPLTGALAIGLGALVAALLGPAVGAELPLAVLALAGGLAAGSSYALRQVQSVLPTLFGRRAQIASGVSSVLAPGVLAYALTWIALGPDMMAVMH</sequence>
<evidence type="ECO:0000313" key="3">
    <source>
        <dbReference type="Proteomes" id="UP000008366"/>
    </source>
</evidence>
<feature type="transmembrane region" description="Helical" evidence="1">
    <location>
        <begin position="45"/>
        <end position="65"/>
    </location>
</feature>
<feature type="transmembrane region" description="Helical" evidence="1">
    <location>
        <begin position="21"/>
        <end position="39"/>
    </location>
</feature>
<feature type="transmembrane region" description="Helical" evidence="1">
    <location>
        <begin position="72"/>
        <end position="89"/>
    </location>
</feature>
<name>K6WPX5_9MICO</name>
<dbReference type="RefSeq" id="WP_006592383.1">
    <property type="nucleotide sequence ID" value="NZ_BAHD01000028.1"/>
</dbReference>
<feature type="transmembrane region" description="Helical" evidence="1">
    <location>
        <begin position="180"/>
        <end position="200"/>
    </location>
</feature>
<keyword evidence="1" id="KW-1133">Transmembrane helix</keyword>
<feature type="transmembrane region" description="Helical" evidence="1">
    <location>
        <begin position="244"/>
        <end position="262"/>
    </location>
</feature>
<comment type="caution">
    <text evidence="2">The sequence shown here is derived from an EMBL/GenBank/DDBJ whole genome shotgun (WGS) entry which is preliminary data.</text>
</comment>
<evidence type="ECO:0000256" key="1">
    <source>
        <dbReference type="SAM" id="Phobius"/>
    </source>
</evidence>
<dbReference type="EMBL" id="BAHD01000028">
    <property type="protein sequence ID" value="GAB95851.1"/>
    <property type="molecule type" value="Genomic_DNA"/>
</dbReference>
<feature type="transmembrane region" description="Helical" evidence="1">
    <location>
        <begin position="95"/>
        <end position="114"/>
    </location>
</feature>
<feature type="transmembrane region" description="Helical" evidence="1">
    <location>
        <begin position="151"/>
        <end position="168"/>
    </location>
</feature>
<keyword evidence="1" id="KW-0472">Membrane</keyword>
<dbReference type="OrthoDB" id="5150000at2"/>
<evidence type="ECO:0000313" key="2">
    <source>
        <dbReference type="EMBL" id="GAB95851.1"/>
    </source>
</evidence>
<proteinExistence type="predicted"/>
<organism evidence="2 3">
    <name type="scientific">Kineosphaera limosa NBRC 100340</name>
    <dbReference type="NCBI Taxonomy" id="1184609"/>
    <lineage>
        <taxon>Bacteria</taxon>
        <taxon>Bacillati</taxon>
        <taxon>Actinomycetota</taxon>
        <taxon>Actinomycetes</taxon>
        <taxon>Micrococcales</taxon>
        <taxon>Dermatophilaceae</taxon>
        <taxon>Kineosphaera</taxon>
    </lineage>
</organism>
<dbReference type="eggNOG" id="ENOG5033P26">
    <property type="taxonomic scope" value="Bacteria"/>
</dbReference>
<protein>
    <submittedName>
        <fullName evidence="2">Uncharacterized protein</fullName>
    </submittedName>
</protein>
<dbReference type="Proteomes" id="UP000008366">
    <property type="component" value="Unassembled WGS sequence"/>
</dbReference>